<dbReference type="Gene3D" id="3.20.20.80">
    <property type="entry name" value="Glycosidases"/>
    <property type="match status" value="1"/>
</dbReference>
<evidence type="ECO:0000259" key="2">
    <source>
        <dbReference type="Pfam" id="PF16586"/>
    </source>
</evidence>
<dbReference type="EMBL" id="VKKG01000004">
    <property type="protein sequence ID" value="TRY17707.1"/>
    <property type="molecule type" value="Genomic_DNA"/>
</dbReference>
<feature type="domain" description="DUF5060" evidence="2">
    <location>
        <begin position="112"/>
        <end position="172"/>
    </location>
</feature>
<dbReference type="Pfam" id="PF13204">
    <property type="entry name" value="Apiosidase"/>
    <property type="match status" value="1"/>
</dbReference>
<keyword evidence="5" id="KW-1185">Reference proteome</keyword>
<dbReference type="GO" id="GO:0005975">
    <property type="term" value="P:carbohydrate metabolic process"/>
    <property type="evidence" value="ECO:0007669"/>
    <property type="project" value="UniProtKB-ARBA"/>
</dbReference>
<dbReference type="InterPro" id="IPR017853">
    <property type="entry name" value="GH"/>
</dbReference>
<proteinExistence type="predicted"/>
<dbReference type="InterPro" id="IPR025277">
    <property type="entry name" value="Apiosidase-like_cat_dom"/>
</dbReference>
<gene>
    <name evidence="4" type="ORF">FOJ82_10505</name>
</gene>
<dbReference type="Gene3D" id="2.60.40.10">
    <property type="entry name" value="Immunoglobulins"/>
    <property type="match status" value="1"/>
</dbReference>
<evidence type="ECO:0000259" key="1">
    <source>
        <dbReference type="Pfam" id="PF13204"/>
    </source>
</evidence>
<evidence type="ECO:0000259" key="3">
    <source>
        <dbReference type="Pfam" id="PF18310"/>
    </source>
</evidence>
<accession>A0A553JZ61</accession>
<feature type="domain" description="Apiosidase-like catalytic" evidence="1">
    <location>
        <begin position="201"/>
        <end position="452"/>
    </location>
</feature>
<dbReference type="Gene3D" id="2.60.40.3950">
    <property type="match status" value="1"/>
</dbReference>
<dbReference type="Pfam" id="PF18310">
    <property type="entry name" value="DUF5605"/>
    <property type="match status" value="1"/>
</dbReference>
<dbReference type="AlphaFoldDB" id="A0A553JZ61"/>
<dbReference type="Pfam" id="PF16586">
    <property type="entry name" value="DUF5060"/>
    <property type="match status" value="1"/>
</dbReference>
<evidence type="ECO:0000313" key="5">
    <source>
        <dbReference type="Proteomes" id="UP000317638"/>
    </source>
</evidence>
<dbReference type="InterPro" id="IPR013783">
    <property type="entry name" value="Ig-like_fold"/>
</dbReference>
<evidence type="ECO:0000313" key="4">
    <source>
        <dbReference type="EMBL" id="TRY17707.1"/>
    </source>
</evidence>
<protein>
    <submittedName>
        <fullName evidence="4">DUF5060 domain-containing protein</fullName>
    </submittedName>
</protein>
<dbReference type="InterPro" id="IPR041239">
    <property type="entry name" value="DUF5605"/>
</dbReference>
<dbReference type="Proteomes" id="UP000317638">
    <property type="component" value="Unassembled WGS sequence"/>
</dbReference>
<dbReference type="SUPFAM" id="SSF51445">
    <property type="entry name" value="(Trans)glycosidases"/>
    <property type="match status" value="1"/>
</dbReference>
<dbReference type="InterPro" id="IPR032260">
    <property type="entry name" value="DUF5060"/>
</dbReference>
<sequence length="578" mass="64988">MVMFHKRSLTSAVLENPEAWQVLASAAPELENSPTLQQWSAFPVEWVLGLALGEHDSRIPTIMDRLAKIEDTTPTEPDEAAPGCRPDYEGDDVAAGSAILHLPSGAELHRMAEVVLEGPSHGNPFTDVELHSDFTQGHTTITVGGFYDGEGRYVIRFLAPTTGDWTFSTRSNARSLDGVVGSFSVAASERPGPVRVSDKFHFAHANGQPFRPVGTTAYAWTHQGDELADETLRSLAAAPFNKVRMGIFPKDFIYNSNEPLNFAWSRREEGTFDFTRFDPSYWQDLERRIQQLEGLGIQADLILFHPYDRWGFATRSAAIDERYLRYLTRRLSAFPNVWWSLANEYDLLHSKTDADWDRIAAIIAEEDHVGHLLSIHNWTYLWDYSSPWATHCSLQYGELLGKKVGQWRHRWGKPVVVDEFGYEGDLDQGWGNLTAEAVTQQFWETTLAGGYATHGETFWNPEEIIFWAKGGSLRGEAPARIRFLSEICEASPTGRIEPLPGPFDALVGGVADQYEVHYFGQHRPLFRDLVIPEGRSSRIDVIDTWAMSITAVPGEHTGKVRVDLPARPWMAIRLTTID</sequence>
<dbReference type="PANTHER" id="PTHR37836:SF2">
    <property type="entry name" value="DUF4038 DOMAIN-CONTAINING PROTEIN"/>
    <property type="match status" value="1"/>
</dbReference>
<dbReference type="PANTHER" id="PTHR37836">
    <property type="entry name" value="LMO1036 PROTEIN"/>
    <property type="match status" value="1"/>
</dbReference>
<name>A0A553JZ61_9ACTN</name>
<reference evidence="4 5" key="1">
    <citation type="submission" date="2019-07" db="EMBL/GenBank/DDBJ databases">
        <authorList>
            <person name="Zhou L.-Y."/>
        </authorList>
    </citation>
    <scope>NUCLEOTIDE SEQUENCE [LARGE SCALE GENOMIC DNA]</scope>
    <source>
        <strain evidence="4 5">YIM 101269</strain>
    </source>
</reference>
<comment type="caution">
    <text evidence="4">The sequence shown here is derived from an EMBL/GenBank/DDBJ whole genome shotgun (WGS) entry which is preliminary data.</text>
</comment>
<dbReference type="OrthoDB" id="127163at2"/>
<feature type="domain" description="DUF5605" evidence="3">
    <location>
        <begin position="504"/>
        <end position="575"/>
    </location>
</feature>
<organism evidence="4 5">
    <name type="scientific">Tessaracoccus rhinocerotis</name>
    <dbReference type="NCBI Taxonomy" id="1689449"/>
    <lineage>
        <taxon>Bacteria</taxon>
        <taxon>Bacillati</taxon>
        <taxon>Actinomycetota</taxon>
        <taxon>Actinomycetes</taxon>
        <taxon>Propionibacteriales</taxon>
        <taxon>Propionibacteriaceae</taxon>
        <taxon>Tessaracoccus</taxon>
    </lineage>
</organism>